<reference evidence="6 7" key="1">
    <citation type="submission" date="2024-04" db="EMBL/GenBank/DDBJ databases">
        <title>Tritrichomonas musculus Genome.</title>
        <authorList>
            <person name="Alves-Ferreira E."/>
            <person name="Grigg M."/>
            <person name="Lorenzi H."/>
            <person name="Galac M."/>
        </authorList>
    </citation>
    <scope>NUCLEOTIDE SEQUENCE [LARGE SCALE GENOMIC DNA]</scope>
    <source>
        <strain evidence="6 7">EAF2021</strain>
    </source>
</reference>
<dbReference type="Pfam" id="PF00307">
    <property type="entry name" value="CH"/>
    <property type="match status" value="2"/>
</dbReference>
<feature type="coiled-coil region" evidence="3">
    <location>
        <begin position="378"/>
        <end position="486"/>
    </location>
</feature>
<name>A0ABR2GTH2_9EUKA</name>
<evidence type="ECO:0000313" key="6">
    <source>
        <dbReference type="EMBL" id="KAK8836847.1"/>
    </source>
</evidence>
<dbReference type="Gene3D" id="1.10.418.10">
    <property type="entry name" value="Calponin-like domain"/>
    <property type="match status" value="2"/>
</dbReference>
<evidence type="ECO:0000313" key="7">
    <source>
        <dbReference type="Proteomes" id="UP001470230"/>
    </source>
</evidence>
<feature type="compositionally biased region" description="Polar residues" evidence="4">
    <location>
        <begin position="350"/>
        <end position="362"/>
    </location>
</feature>
<dbReference type="InterPro" id="IPR001715">
    <property type="entry name" value="CH_dom"/>
</dbReference>
<dbReference type="PROSITE" id="PS50021">
    <property type="entry name" value="CH"/>
    <property type="match status" value="2"/>
</dbReference>
<dbReference type="SMART" id="SM00033">
    <property type="entry name" value="CH"/>
    <property type="match status" value="2"/>
</dbReference>
<dbReference type="SUPFAM" id="SSF47576">
    <property type="entry name" value="Calponin-homology domain, CH-domain"/>
    <property type="match status" value="1"/>
</dbReference>
<feature type="domain" description="Calponin-homology (CH)" evidence="5">
    <location>
        <begin position="135"/>
        <end position="233"/>
    </location>
</feature>
<feature type="region of interest" description="Disordered" evidence="4">
    <location>
        <begin position="344"/>
        <end position="363"/>
    </location>
</feature>
<dbReference type="EMBL" id="JAPFFF010000063">
    <property type="protein sequence ID" value="KAK8836847.1"/>
    <property type="molecule type" value="Genomic_DNA"/>
</dbReference>
<keyword evidence="1" id="KW-0677">Repeat</keyword>
<dbReference type="PROSITE" id="PS00019">
    <property type="entry name" value="ACTININ_1"/>
    <property type="match status" value="1"/>
</dbReference>
<keyword evidence="2" id="KW-0009">Actin-binding</keyword>
<keyword evidence="7" id="KW-1185">Reference proteome</keyword>
<comment type="caution">
    <text evidence="6">The sequence shown here is derived from an EMBL/GenBank/DDBJ whole genome shotgun (WGS) entry which is preliminary data.</text>
</comment>
<dbReference type="Gene3D" id="1.20.5.1700">
    <property type="match status" value="1"/>
</dbReference>
<evidence type="ECO:0000256" key="2">
    <source>
        <dbReference type="ARBA" id="ARBA00023203"/>
    </source>
</evidence>
<dbReference type="PANTHER" id="PTHR11915">
    <property type="entry name" value="SPECTRIN/FILAMIN RELATED CYTOSKELETAL PROTEIN"/>
    <property type="match status" value="1"/>
</dbReference>
<evidence type="ECO:0000256" key="1">
    <source>
        <dbReference type="ARBA" id="ARBA00022737"/>
    </source>
</evidence>
<evidence type="ECO:0000256" key="3">
    <source>
        <dbReference type="SAM" id="Coils"/>
    </source>
</evidence>
<dbReference type="PROSITE" id="PS00020">
    <property type="entry name" value="ACTININ_2"/>
    <property type="match status" value="1"/>
</dbReference>
<dbReference type="InterPro" id="IPR001589">
    <property type="entry name" value="Actinin_actin-bd_CS"/>
</dbReference>
<accession>A0ABR2GTH2</accession>
<dbReference type="InterPro" id="IPR036872">
    <property type="entry name" value="CH_dom_sf"/>
</dbReference>
<gene>
    <name evidence="6" type="ORF">M9Y10_037371</name>
</gene>
<sequence length="550" mass="62305">MSLAKVTEEWVPLQIKVFTRWVNGQLKGVIANDLDDITKDLASGVHLVELAQVLTQKTVPRWNKDPKRNVFMVQNCDIAIDAFTKDGIQLVGISGKDINDCNVKLILGLIWTLILNYSIGKSIETEDANQNSNQGSSRNALLQWAIERTSNYPNVNNFQPYDLSMCALLDSYVPEKINYNSLSSDDIEKNANTATNVMNELGIPVYIYPDDVVKSGNKVDEKTLLTQLAAAKVVLDNLPPRTQERSFNLEDEEAERLAREKEEAERLAREKEEAERLARQNAGNDDVMSIIEQLRRELADVRNQLNDANDKIDESNERLNGLEKENDSLRKSLSCLKYEVKKLKDAHRTPGNSPEALSNQGEPNWVISGERSAQQGNSENNSAEINQLRNDVDQYKNSLQNENEQLRKEVQNLQSELQNLNGQVQTIPRNSTSVPEDLIQKVNQCSETNQRLEQLQNEHNSINEALTNLKQEVEKIKEDTEHQNNNADAVPNQHNQTWVISQEGSQNANNNDNTVTAQDAPQKGCDKLRHDLDCLKYEVKKLKRAQKNNQ</sequence>
<dbReference type="Proteomes" id="UP001470230">
    <property type="component" value="Unassembled WGS sequence"/>
</dbReference>
<keyword evidence="3" id="KW-0175">Coiled coil</keyword>
<evidence type="ECO:0000259" key="5">
    <source>
        <dbReference type="PROSITE" id="PS50021"/>
    </source>
</evidence>
<evidence type="ECO:0000256" key="4">
    <source>
        <dbReference type="SAM" id="MobiDB-lite"/>
    </source>
</evidence>
<proteinExistence type="predicted"/>
<feature type="compositionally biased region" description="Polar residues" evidence="4">
    <location>
        <begin position="504"/>
        <end position="519"/>
    </location>
</feature>
<organism evidence="6 7">
    <name type="scientific">Tritrichomonas musculus</name>
    <dbReference type="NCBI Taxonomy" id="1915356"/>
    <lineage>
        <taxon>Eukaryota</taxon>
        <taxon>Metamonada</taxon>
        <taxon>Parabasalia</taxon>
        <taxon>Tritrichomonadida</taxon>
        <taxon>Tritrichomonadidae</taxon>
        <taxon>Tritrichomonas</taxon>
    </lineage>
</organism>
<feature type="region of interest" description="Disordered" evidence="4">
    <location>
        <begin position="504"/>
        <end position="525"/>
    </location>
</feature>
<feature type="domain" description="Calponin-homology (CH)" evidence="5">
    <location>
        <begin position="12"/>
        <end position="118"/>
    </location>
</feature>
<protein>
    <recommendedName>
        <fullName evidence="5">Calponin-homology (CH) domain-containing protein</fullName>
    </recommendedName>
</protein>